<evidence type="ECO:0000313" key="1">
    <source>
        <dbReference type="EMBL" id="GBF96751.1"/>
    </source>
</evidence>
<dbReference type="InParanoid" id="A0A2V0PA73"/>
<name>A0A2V0PA73_9CHLO</name>
<dbReference type="Proteomes" id="UP000247498">
    <property type="component" value="Unassembled WGS sequence"/>
</dbReference>
<reference evidence="1 2" key="1">
    <citation type="journal article" date="2018" name="Sci. Rep.">
        <title>Raphidocelis subcapitata (=Pseudokirchneriella subcapitata) provides an insight into genome evolution and environmental adaptations in the Sphaeropleales.</title>
        <authorList>
            <person name="Suzuki S."/>
            <person name="Yamaguchi H."/>
            <person name="Nakajima N."/>
            <person name="Kawachi M."/>
        </authorList>
    </citation>
    <scope>NUCLEOTIDE SEQUENCE [LARGE SCALE GENOMIC DNA]</scope>
    <source>
        <strain evidence="1 2">NIES-35</strain>
    </source>
</reference>
<protein>
    <recommendedName>
        <fullName evidence="3">UspA domain-containing protein</fullName>
    </recommendedName>
</protein>
<evidence type="ECO:0008006" key="3">
    <source>
        <dbReference type="Google" id="ProtNLM"/>
    </source>
</evidence>
<dbReference type="OrthoDB" id="529017at2759"/>
<dbReference type="Gene3D" id="3.40.50.620">
    <property type="entry name" value="HUPs"/>
    <property type="match status" value="1"/>
</dbReference>
<evidence type="ECO:0000313" key="2">
    <source>
        <dbReference type="Proteomes" id="UP000247498"/>
    </source>
</evidence>
<organism evidence="1 2">
    <name type="scientific">Raphidocelis subcapitata</name>
    <dbReference type="NCBI Taxonomy" id="307507"/>
    <lineage>
        <taxon>Eukaryota</taxon>
        <taxon>Viridiplantae</taxon>
        <taxon>Chlorophyta</taxon>
        <taxon>core chlorophytes</taxon>
        <taxon>Chlorophyceae</taxon>
        <taxon>CS clade</taxon>
        <taxon>Sphaeropleales</taxon>
        <taxon>Selenastraceae</taxon>
        <taxon>Raphidocelis</taxon>
    </lineage>
</organism>
<dbReference type="SUPFAM" id="SSF52402">
    <property type="entry name" value="Adenine nucleotide alpha hydrolases-like"/>
    <property type="match status" value="1"/>
</dbReference>
<dbReference type="EMBL" id="BDRX01000086">
    <property type="protein sequence ID" value="GBF96751.1"/>
    <property type="molecule type" value="Genomic_DNA"/>
</dbReference>
<accession>A0A2V0PA73</accession>
<proteinExistence type="predicted"/>
<dbReference type="InterPro" id="IPR014729">
    <property type="entry name" value="Rossmann-like_a/b/a_fold"/>
</dbReference>
<comment type="caution">
    <text evidence="1">The sequence shown here is derived from an EMBL/GenBank/DDBJ whole genome shotgun (WGS) entry which is preliminary data.</text>
</comment>
<keyword evidence="2" id="KW-1185">Reference proteome</keyword>
<gene>
    <name evidence="1" type="ORF">Rsub_09607</name>
</gene>
<sequence length="285" mass="29367">MQRKQSLSHMISRRGARVLLLAVDNHVVTVVSSEDSRPYGDSILRPFAVAPLPSGAFPTPVVLVKGDERLGDVIAAYAAEARADLVVCGSHHLCVTGARDDPLPAAGSFALRLARTVRCCPLLVVKSNNNGHYLASGSAATGLRIMVDCQSNTRHLLDWLMDRLDPDKDGLYLAVSKALDQAGSLVKETARRMLTNFSVQASAARADAIDVIALTAPTSKSLPQSIIDVLKEARTSVLIFNPPGGAGGTQLTLGAALAAVAEGGGGGGAAEAAGAAAADDLAALA</sequence>
<dbReference type="AlphaFoldDB" id="A0A2V0PA73"/>